<dbReference type="EMBL" id="JBJJXI010000082">
    <property type="protein sequence ID" value="KAL3395388.1"/>
    <property type="molecule type" value="Genomic_DNA"/>
</dbReference>
<evidence type="ECO:0000313" key="1">
    <source>
        <dbReference type="EMBL" id="KAL3395388.1"/>
    </source>
</evidence>
<gene>
    <name evidence="1" type="ORF">TKK_010498</name>
</gene>
<dbReference type="AlphaFoldDB" id="A0ABD2WRF2"/>
<reference evidence="1 2" key="1">
    <citation type="journal article" date="2024" name="bioRxiv">
        <title>A reference genome for Trichogramma kaykai: A tiny desert-dwelling parasitoid wasp with competing sex-ratio distorters.</title>
        <authorList>
            <person name="Culotta J."/>
            <person name="Lindsey A.R."/>
        </authorList>
    </citation>
    <scope>NUCLEOTIDE SEQUENCE [LARGE SCALE GENOMIC DNA]</scope>
    <source>
        <strain evidence="1 2">KSX58</strain>
    </source>
</reference>
<dbReference type="Proteomes" id="UP001627154">
    <property type="component" value="Unassembled WGS sequence"/>
</dbReference>
<dbReference type="SMART" id="SM00696">
    <property type="entry name" value="DM9"/>
    <property type="match status" value="2"/>
</dbReference>
<keyword evidence="2" id="KW-1185">Reference proteome</keyword>
<accession>A0ABD2WRF2</accession>
<sequence length="198" mass="21750">MGACCSDEPPPPPIVTVTHTHAQHAYNPYPPVQQQPAYPPMPTPYSPPANASVDLDYKWIPCQLGQPLPHRAVHGGRDVDGTQIYVGRAYHEGDNLPAKVIPEKNVCYVAYGGGEHLKYNYEVLVEREFQWIPCSDGSIPGDAVVAGQTCDGEALYVGRVYHDGAQTVGKVQPSHGCLYVPFDGEERSFTHYEVLAYQ</sequence>
<dbReference type="PANTHER" id="PTHR31649">
    <property type="entry name" value="AGAP009604-PA"/>
    <property type="match status" value="1"/>
</dbReference>
<dbReference type="PANTHER" id="PTHR31649:SF10">
    <property type="entry name" value="IP19903P-RELATED"/>
    <property type="match status" value="1"/>
</dbReference>
<protein>
    <submittedName>
        <fullName evidence="1">Uncharacterized protein</fullName>
    </submittedName>
</protein>
<name>A0ABD2WRF2_9HYME</name>
<organism evidence="1 2">
    <name type="scientific">Trichogramma kaykai</name>
    <dbReference type="NCBI Taxonomy" id="54128"/>
    <lineage>
        <taxon>Eukaryota</taxon>
        <taxon>Metazoa</taxon>
        <taxon>Ecdysozoa</taxon>
        <taxon>Arthropoda</taxon>
        <taxon>Hexapoda</taxon>
        <taxon>Insecta</taxon>
        <taxon>Pterygota</taxon>
        <taxon>Neoptera</taxon>
        <taxon>Endopterygota</taxon>
        <taxon>Hymenoptera</taxon>
        <taxon>Apocrita</taxon>
        <taxon>Proctotrupomorpha</taxon>
        <taxon>Chalcidoidea</taxon>
        <taxon>Trichogrammatidae</taxon>
        <taxon>Trichogramma</taxon>
    </lineage>
</organism>
<dbReference type="Pfam" id="PF11901">
    <property type="entry name" value="DM9"/>
    <property type="match status" value="1"/>
</dbReference>
<evidence type="ECO:0000313" key="2">
    <source>
        <dbReference type="Proteomes" id="UP001627154"/>
    </source>
</evidence>
<comment type="caution">
    <text evidence="1">The sequence shown here is derived from an EMBL/GenBank/DDBJ whole genome shotgun (WGS) entry which is preliminary data.</text>
</comment>
<dbReference type="InterPro" id="IPR006616">
    <property type="entry name" value="DM9_repeat"/>
</dbReference>
<proteinExistence type="predicted"/>